<dbReference type="AlphaFoldDB" id="A0A2U3PEW4"/>
<dbReference type="STRING" id="1841861.GCA_900157365_02831"/>
<protein>
    <recommendedName>
        <fullName evidence="1">Methyltransferase type 12 domain-containing protein</fullName>
    </recommendedName>
</protein>
<gene>
    <name evidence="2" type="ORF">MNAB215_4511</name>
</gene>
<dbReference type="Gene3D" id="3.40.50.150">
    <property type="entry name" value="Vaccinia Virus protein VP39"/>
    <property type="match status" value="1"/>
</dbReference>
<feature type="non-terminal residue" evidence="2">
    <location>
        <position position="1"/>
    </location>
</feature>
<sequence length="402" mass="45608">VKDDSKSGRKPHRDQQWAYPPPIENLETWTVMNWDWFDPAHSHRILWPNEHYKPDLDILVAGCGTNQAAIYAFTNPKANVVAIDVNQAALDHEQYLKDKYSLDNLELRLLPIGELSTLNRDFDLVVATGVLDHVRDPQAGLHALASCLRKDGVIAGMVNAKYGRVGVELLESVFRDMGLRQDKASIKLVKEVISVLPKGHPLRDYVKLVDDLKSDEALVEAFLHTPQRSFTVDDCIELVTSAELTFQGWFHKMPYYPHDLFAPNSKFHLFIDAMPESKVWSVMERIQTMNTSHFFMACRRDRPKKHYKVDFSKVASLDYVPLLRTRCGVTDTEMFGPGWRLPLSPAELAFARQIDGSRTIREIAESVAAGDDHPENSAGELGKFGRKLFQSLWRLDLVAVAL</sequence>
<dbReference type="CDD" id="cd02440">
    <property type="entry name" value="AdoMet_MTases"/>
    <property type="match status" value="1"/>
</dbReference>
<dbReference type="InterPro" id="IPR029063">
    <property type="entry name" value="SAM-dependent_MTases_sf"/>
</dbReference>
<reference evidence="2 3" key="1">
    <citation type="submission" date="2017-01" db="EMBL/GenBank/DDBJ databases">
        <authorList>
            <consortium name="Urmite Genomes"/>
        </authorList>
    </citation>
    <scope>NUCLEOTIDE SEQUENCE [LARGE SCALE GENOMIC DNA]</scope>
    <source>
        <strain evidence="2 3">AB215</strain>
    </source>
</reference>
<keyword evidence="3" id="KW-1185">Reference proteome</keyword>
<evidence type="ECO:0000259" key="1">
    <source>
        <dbReference type="Pfam" id="PF08242"/>
    </source>
</evidence>
<dbReference type="SUPFAM" id="SSF53335">
    <property type="entry name" value="S-adenosyl-L-methionine-dependent methyltransferases"/>
    <property type="match status" value="1"/>
</dbReference>
<organism evidence="2 3">
    <name type="scientific">Mycobacterium numidiamassiliense</name>
    <dbReference type="NCBI Taxonomy" id="1841861"/>
    <lineage>
        <taxon>Bacteria</taxon>
        <taxon>Bacillati</taxon>
        <taxon>Actinomycetota</taxon>
        <taxon>Actinomycetes</taxon>
        <taxon>Mycobacteriales</taxon>
        <taxon>Mycobacteriaceae</taxon>
        <taxon>Mycobacterium</taxon>
    </lineage>
</organism>
<dbReference type="InterPro" id="IPR013217">
    <property type="entry name" value="Methyltransf_12"/>
</dbReference>
<dbReference type="EMBL" id="FUEZ01000004">
    <property type="protein sequence ID" value="SPM42291.1"/>
    <property type="molecule type" value="Genomic_DNA"/>
</dbReference>
<evidence type="ECO:0000313" key="3">
    <source>
        <dbReference type="Proteomes" id="UP000240424"/>
    </source>
</evidence>
<dbReference type="Proteomes" id="UP000240424">
    <property type="component" value="Unassembled WGS sequence"/>
</dbReference>
<proteinExistence type="predicted"/>
<name>A0A2U3PEW4_9MYCO</name>
<accession>A0A2U3PEW4</accession>
<feature type="domain" description="Methyltransferase type 12" evidence="1">
    <location>
        <begin position="60"/>
        <end position="154"/>
    </location>
</feature>
<dbReference type="Pfam" id="PF08242">
    <property type="entry name" value="Methyltransf_12"/>
    <property type="match status" value="1"/>
</dbReference>
<evidence type="ECO:0000313" key="2">
    <source>
        <dbReference type="EMBL" id="SPM42291.1"/>
    </source>
</evidence>